<evidence type="ECO:0000313" key="2">
    <source>
        <dbReference type="Proteomes" id="UP000242951"/>
    </source>
</evidence>
<protein>
    <submittedName>
        <fullName evidence="1">IncF plasmid conjugative transfer pilus assembly protein TraC</fullName>
    </submittedName>
</protein>
<comment type="caution">
    <text evidence="1">The sequence shown here is derived from an EMBL/GenBank/DDBJ whole genome shotgun (WGS) entry which is preliminary data.</text>
</comment>
<accession>A0ABR5HPK6</accession>
<dbReference type="Proteomes" id="UP000242951">
    <property type="component" value="Unassembled WGS sequence"/>
</dbReference>
<dbReference type="EMBL" id="LELG01000001">
    <property type="protein sequence ID" value="KMQ81314.1"/>
    <property type="molecule type" value="Genomic_DNA"/>
</dbReference>
<organism evidence="1 2">
    <name type="scientific">Candidatus Burkholderia pumila</name>
    <dbReference type="NCBI Taxonomy" id="1090375"/>
    <lineage>
        <taxon>Bacteria</taxon>
        <taxon>Pseudomonadati</taxon>
        <taxon>Pseudomonadota</taxon>
        <taxon>Betaproteobacteria</taxon>
        <taxon>Burkholderiales</taxon>
        <taxon>Burkholderiaceae</taxon>
        <taxon>Burkholderia</taxon>
    </lineage>
</organism>
<evidence type="ECO:0000313" key="1">
    <source>
        <dbReference type="EMBL" id="KMQ81314.1"/>
    </source>
</evidence>
<dbReference type="Pfam" id="PF11130">
    <property type="entry name" value="TraC_F_IV"/>
    <property type="match status" value="1"/>
</dbReference>
<proteinExistence type="predicted"/>
<name>A0ABR5HPK6_9BURK</name>
<gene>
    <name evidence="1" type="ORF">BPMI_01942c</name>
</gene>
<reference evidence="1 2" key="1">
    <citation type="submission" date="2015-06" db="EMBL/GenBank/DDBJ databases">
        <title>Comparative genomics of Burkholderia leaf nodule symbionts.</title>
        <authorList>
            <person name="Carlier A."/>
            <person name="Eberl L."/>
            <person name="Pinto-Carbo M."/>
        </authorList>
    </citation>
    <scope>NUCLEOTIDE SEQUENCE [LARGE SCALE GENOMIC DNA]</scope>
    <source>
        <strain evidence="1 2">UZHbot3</strain>
    </source>
</reference>
<sequence length="317" mass="36264">MSPAGLHQILKYDQYDEKTGLFFQRQRGQFLLLRRSPDGCRRRYGQPADDLFTPIPPGTGVQWCLFGSTRVDALLEHYEDLRHEAVEAGKVDPMFLEIARRRTDYIRSMQGQSLWESTPFLVKQTRLVFSVTRSGSHADHTLVSDMADLKSTLMSSLRAGKLPARHMDADDLIAFLFPIFNPEYLFNSEPMPDLRYDPTRPIREQVTAFGHRARVRTTEILFGVPPADDESDTRVATRAFGVQRYPRKEHLWEMTGIIGWFTDTQLQYPCPYLICGGIFTLDRNVVDSCVQVRTARCSTERRIEDSQVPAEPGCAEP</sequence>
<dbReference type="InterPro" id="IPR025955">
    <property type="entry name" value="TraC/Conjuga_ATPase"/>
</dbReference>
<keyword evidence="2" id="KW-1185">Reference proteome</keyword>